<name>I0Z2V4_COCSC</name>
<evidence type="ECO:0000256" key="4">
    <source>
        <dbReference type="ARBA" id="ARBA00023136"/>
    </source>
</evidence>
<gene>
    <name evidence="7" type="ORF">COCSUDRAFT_83666</name>
</gene>
<keyword evidence="5" id="KW-0862">Zinc</keyword>
<reference evidence="7 8" key="1">
    <citation type="journal article" date="2012" name="Genome Biol.">
        <title>The genome of the polar eukaryotic microalga coccomyxa subellipsoidea reveals traits of cold adaptation.</title>
        <authorList>
            <person name="Blanc G."/>
            <person name="Agarkova I."/>
            <person name="Grimwood J."/>
            <person name="Kuo A."/>
            <person name="Brueggeman A."/>
            <person name="Dunigan D."/>
            <person name="Gurnon J."/>
            <person name="Ladunga I."/>
            <person name="Lindquist E."/>
            <person name="Lucas S."/>
            <person name="Pangilinan J."/>
            <person name="Proschold T."/>
            <person name="Salamov A."/>
            <person name="Schmutz J."/>
            <person name="Weeks D."/>
            <person name="Yamada T."/>
            <person name="Claverie J.M."/>
            <person name="Grigoriev I."/>
            <person name="Van Etten J."/>
            <person name="Lomsadze A."/>
            <person name="Borodovsky M."/>
        </authorList>
    </citation>
    <scope>NUCLEOTIDE SEQUENCE [LARGE SCALE GENOMIC DNA]</scope>
    <source>
        <strain evidence="7 8">C-169</strain>
    </source>
</reference>
<evidence type="ECO:0000256" key="6">
    <source>
        <dbReference type="SAM" id="Phobius"/>
    </source>
</evidence>
<dbReference type="PANTHER" id="PTHR20855:SF3">
    <property type="entry name" value="LD03007P"/>
    <property type="match status" value="1"/>
</dbReference>
<evidence type="ECO:0000313" key="8">
    <source>
        <dbReference type="Proteomes" id="UP000007264"/>
    </source>
</evidence>
<dbReference type="GO" id="GO:0009744">
    <property type="term" value="P:response to sucrose"/>
    <property type="evidence" value="ECO:0007669"/>
    <property type="project" value="UniProtKB-ARBA"/>
</dbReference>
<feature type="binding site" evidence="5">
    <location>
        <position position="73"/>
    </location>
    <ligand>
        <name>Zn(2+)</name>
        <dbReference type="ChEBI" id="CHEBI:29105"/>
    </ligand>
</feature>
<evidence type="ECO:0008006" key="9">
    <source>
        <dbReference type="Google" id="ProtNLM"/>
    </source>
</evidence>
<keyword evidence="5" id="KW-0479">Metal-binding</keyword>
<keyword evidence="2 6" id="KW-0812">Transmembrane</keyword>
<keyword evidence="4 6" id="KW-0472">Membrane</keyword>
<evidence type="ECO:0000256" key="3">
    <source>
        <dbReference type="ARBA" id="ARBA00022989"/>
    </source>
</evidence>
<sequence>MSAGAEPPRSQQSTIKKNVKPLLRGHLHQHAIFAALAAGMLLVASASTREARISCTVYVASLVALFSASALYHRVTWNPWAREQMGKVDHAAIFVLIAGTYTPIAQLGFEGELRHMLLVRVWVGAAAGILQSILWPSAPKAVSTAIYIGLGWIILPHAYEVFGYHEVFHAFVVVASILHFAAVYLLVHKT</sequence>
<dbReference type="RefSeq" id="XP_005649517.1">
    <property type="nucleotide sequence ID" value="XM_005649460.1"/>
</dbReference>
<accession>I0Z2V4</accession>
<dbReference type="GeneID" id="17042787"/>
<feature type="transmembrane region" description="Helical" evidence="6">
    <location>
        <begin position="91"/>
        <end position="109"/>
    </location>
</feature>
<dbReference type="InterPro" id="IPR004254">
    <property type="entry name" value="AdipoR/HlyIII-related"/>
</dbReference>
<dbReference type="PANTHER" id="PTHR20855">
    <property type="entry name" value="ADIPOR/PROGESTIN RECEPTOR-RELATED"/>
    <property type="match status" value="1"/>
</dbReference>
<dbReference type="GO" id="GO:0016020">
    <property type="term" value="C:membrane"/>
    <property type="evidence" value="ECO:0007669"/>
    <property type="project" value="UniProtKB-SubCell"/>
</dbReference>
<evidence type="ECO:0000313" key="7">
    <source>
        <dbReference type="EMBL" id="EIE24973.1"/>
    </source>
</evidence>
<protein>
    <recommendedName>
        <fullName evidence="9">Hemolysin III</fullName>
    </recommendedName>
</protein>
<dbReference type="OrthoDB" id="186812at2759"/>
<dbReference type="eggNOG" id="KOG0748">
    <property type="taxonomic scope" value="Eukaryota"/>
</dbReference>
<dbReference type="Pfam" id="PF03006">
    <property type="entry name" value="HlyIII"/>
    <property type="match status" value="1"/>
</dbReference>
<comment type="caution">
    <text evidence="7">The sequence shown here is derived from an EMBL/GenBank/DDBJ whole genome shotgun (WGS) entry which is preliminary data.</text>
</comment>
<evidence type="ECO:0000256" key="5">
    <source>
        <dbReference type="PIRSR" id="PIRSR604254-1"/>
    </source>
</evidence>
<evidence type="ECO:0000256" key="1">
    <source>
        <dbReference type="ARBA" id="ARBA00004141"/>
    </source>
</evidence>
<dbReference type="EMBL" id="AGSI01000005">
    <property type="protein sequence ID" value="EIE24973.1"/>
    <property type="molecule type" value="Genomic_DNA"/>
</dbReference>
<keyword evidence="8" id="KW-1185">Reference proteome</keyword>
<evidence type="ECO:0000256" key="2">
    <source>
        <dbReference type="ARBA" id="ARBA00022692"/>
    </source>
</evidence>
<dbReference type="KEGG" id="csl:COCSUDRAFT_83666"/>
<comment type="subcellular location">
    <subcellularLocation>
        <location evidence="1">Membrane</location>
        <topology evidence="1">Multi-pass membrane protein</topology>
    </subcellularLocation>
</comment>
<proteinExistence type="predicted"/>
<feature type="transmembrane region" description="Helical" evidence="6">
    <location>
        <begin position="27"/>
        <end position="46"/>
    </location>
</feature>
<organism evidence="7 8">
    <name type="scientific">Coccomyxa subellipsoidea (strain C-169)</name>
    <name type="common">Green microalga</name>
    <dbReference type="NCBI Taxonomy" id="574566"/>
    <lineage>
        <taxon>Eukaryota</taxon>
        <taxon>Viridiplantae</taxon>
        <taxon>Chlorophyta</taxon>
        <taxon>core chlorophytes</taxon>
        <taxon>Trebouxiophyceae</taxon>
        <taxon>Trebouxiophyceae incertae sedis</taxon>
        <taxon>Coccomyxaceae</taxon>
        <taxon>Coccomyxa</taxon>
        <taxon>Coccomyxa subellipsoidea</taxon>
    </lineage>
</organism>
<feature type="transmembrane region" description="Helical" evidence="6">
    <location>
        <begin position="116"/>
        <end position="135"/>
    </location>
</feature>
<dbReference type="AlphaFoldDB" id="I0Z2V4"/>
<keyword evidence="3 6" id="KW-1133">Transmembrane helix</keyword>
<dbReference type="Proteomes" id="UP000007264">
    <property type="component" value="Unassembled WGS sequence"/>
</dbReference>
<dbReference type="GO" id="GO:0046872">
    <property type="term" value="F:metal ion binding"/>
    <property type="evidence" value="ECO:0007669"/>
    <property type="project" value="UniProtKB-KW"/>
</dbReference>
<feature type="transmembrane region" description="Helical" evidence="6">
    <location>
        <begin position="166"/>
        <end position="187"/>
    </location>
</feature>
<feature type="transmembrane region" description="Helical" evidence="6">
    <location>
        <begin position="53"/>
        <end position="71"/>
    </location>
</feature>